<reference evidence="6" key="1">
    <citation type="journal article" date="2020" name="mSystems">
        <title>Genome- and Community-Level Interaction Insights into Carbon Utilization and Element Cycling Functions of Hydrothermarchaeota in Hydrothermal Sediment.</title>
        <authorList>
            <person name="Zhou Z."/>
            <person name="Liu Y."/>
            <person name="Xu W."/>
            <person name="Pan J."/>
            <person name="Luo Z.H."/>
            <person name="Li M."/>
        </authorList>
    </citation>
    <scope>NUCLEOTIDE SEQUENCE [LARGE SCALE GENOMIC DNA]</scope>
    <source>
        <strain evidence="6">SpSt-123</strain>
    </source>
</reference>
<keyword evidence="6" id="KW-0067">ATP-binding</keyword>
<feature type="domain" description="Helicase HerA central" evidence="5">
    <location>
        <begin position="136"/>
        <end position="366"/>
    </location>
</feature>
<proteinExistence type="inferred from homology"/>
<dbReference type="GO" id="GO:0005524">
    <property type="term" value="F:ATP binding"/>
    <property type="evidence" value="ECO:0007669"/>
    <property type="project" value="UniProtKB-KW"/>
</dbReference>
<dbReference type="GO" id="GO:0043138">
    <property type="term" value="F:3'-5' DNA helicase activity"/>
    <property type="evidence" value="ECO:0007669"/>
    <property type="project" value="UniProtKB-EC"/>
</dbReference>
<dbReference type="InterPro" id="IPR027417">
    <property type="entry name" value="P-loop_NTPase"/>
</dbReference>
<dbReference type="SUPFAM" id="SSF52540">
    <property type="entry name" value="P-loop containing nucleoside triphosphate hydrolases"/>
    <property type="match status" value="1"/>
</dbReference>
<dbReference type="Gene3D" id="3.40.50.300">
    <property type="entry name" value="P-loop containing nucleotide triphosphate hydrolases"/>
    <property type="match status" value="2"/>
</dbReference>
<dbReference type="GO" id="GO:0043139">
    <property type="term" value="F:5'-3' DNA helicase activity"/>
    <property type="evidence" value="ECO:0007669"/>
    <property type="project" value="UniProtKB-EC"/>
</dbReference>
<evidence type="ECO:0000256" key="4">
    <source>
        <dbReference type="ARBA" id="ARBA00048988"/>
    </source>
</evidence>
<protein>
    <submittedName>
        <fullName evidence="6">ATP-binding protein</fullName>
    </submittedName>
</protein>
<sequence length="499" mass="55760">MDGALFLREIGVVASSARSYEAPVLIFKGAEQFVREEALVVIDDAKFSRRFLGVLRYVTKLDPLLNPSQRSAVIEKPEIADEGLDIPYETSLVRIIGEIIDGRIDSPSSPPNPRSKVSVVESPGELDLKLGEGLAIGLHKHSGLQIPFRAEALRYHIAVVGTTGTGKSRLVKAIIDEVLEKTSWSVIVFDHTGMDYAPYWRSRVVRADEIILDVGTISEGLIATIGSAERLFEEYVPLALIHYILCGGSSPCKDYPDTNKMEINISREILEKRTLELSRKKGWKASELAKTTADVAKNLGARQSTCVKLALYIALFAETYIRRLNNMSLTINELVEKARRDRILVVDLSTVEIEARRAIVKGFLERLWDMVSEKLEPANTLIVIDEAHNYACMQGCSPSSALIEKTLREGRKWGLGVLLASQRVIDLSPDVRNNVNTVFFSRLQTPYDYEQLRNFVDLAGIRPESLSLLETREFFFAGLGNPLKYPMLIRVREVGEPGR</sequence>
<dbReference type="Pfam" id="PF01935">
    <property type="entry name" value="DUF87"/>
    <property type="match status" value="1"/>
</dbReference>
<comment type="catalytic activity">
    <reaction evidence="2">
        <text>Couples ATP hydrolysis with the unwinding of duplex DNA by translocating in the 3'-5' direction.</text>
        <dbReference type="EC" id="5.6.2.4"/>
    </reaction>
</comment>
<organism evidence="6">
    <name type="scientific">Fervidicoccus fontis</name>
    <dbReference type="NCBI Taxonomy" id="683846"/>
    <lineage>
        <taxon>Archaea</taxon>
        <taxon>Thermoproteota</taxon>
        <taxon>Thermoprotei</taxon>
        <taxon>Fervidicoccales</taxon>
        <taxon>Fervidicoccaceae</taxon>
        <taxon>Fervidicoccus</taxon>
    </lineage>
</organism>
<dbReference type="AlphaFoldDB" id="A0A7C1IHU2"/>
<accession>A0A7C1IHU2</accession>
<dbReference type="InterPro" id="IPR002789">
    <property type="entry name" value="HerA_central"/>
</dbReference>
<comment type="caution">
    <text evidence="6">The sequence shown here is derived from an EMBL/GenBank/DDBJ whole genome shotgun (WGS) entry which is preliminary data.</text>
</comment>
<keyword evidence="6" id="KW-0547">Nucleotide-binding</keyword>
<evidence type="ECO:0000259" key="5">
    <source>
        <dbReference type="Pfam" id="PF01935"/>
    </source>
</evidence>
<dbReference type="PANTHER" id="PTHR42957:SF2">
    <property type="entry name" value="HELICASE HERA CENTRAL DOMAIN-CONTAINING PROTEIN"/>
    <property type="match status" value="1"/>
</dbReference>
<comment type="similarity">
    <text evidence="1">Belongs to the HerA family.</text>
</comment>
<dbReference type="PANTHER" id="PTHR42957">
    <property type="entry name" value="HELICASE MJ1565-RELATED"/>
    <property type="match status" value="1"/>
</dbReference>
<comment type="catalytic activity">
    <reaction evidence="3">
        <text>ATP + H2O = ADP + phosphate + H(+)</text>
        <dbReference type="Rhea" id="RHEA:13065"/>
        <dbReference type="ChEBI" id="CHEBI:15377"/>
        <dbReference type="ChEBI" id="CHEBI:15378"/>
        <dbReference type="ChEBI" id="CHEBI:30616"/>
        <dbReference type="ChEBI" id="CHEBI:43474"/>
        <dbReference type="ChEBI" id="CHEBI:456216"/>
        <dbReference type="EC" id="5.6.2.3"/>
    </reaction>
</comment>
<dbReference type="InterPro" id="IPR008571">
    <property type="entry name" value="HerA-like"/>
</dbReference>
<dbReference type="EMBL" id="DSDY01000095">
    <property type="protein sequence ID" value="HDS10553.1"/>
    <property type="molecule type" value="Genomic_DNA"/>
</dbReference>
<evidence type="ECO:0000256" key="1">
    <source>
        <dbReference type="ARBA" id="ARBA00007816"/>
    </source>
</evidence>
<evidence type="ECO:0000256" key="3">
    <source>
        <dbReference type="ARBA" id="ARBA00048954"/>
    </source>
</evidence>
<evidence type="ECO:0000256" key="2">
    <source>
        <dbReference type="ARBA" id="ARBA00034617"/>
    </source>
</evidence>
<evidence type="ECO:0000313" key="6">
    <source>
        <dbReference type="EMBL" id="HDS10553.1"/>
    </source>
</evidence>
<name>A0A7C1IHU2_9CREN</name>
<comment type="catalytic activity">
    <reaction evidence="4">
        <text>ATP + H2O = ADP + phosphate + H(+)</text>
        <dbReference type="Rhea" id="RHEA:13065"/>
        <dbReference type="ChEBI" id="CHEBI:15377"/>
        <dbReference type="ChEBI" id="CHEBI:15378"/>
        <dbReference type="ChEBI" id="CHEBI:30616"/>
        <dbReference type="ChEBI" id="CHEBI:43474"/>
        <dbReference type="ChEBI" id="CHEBI:456216"/>
        <dbReference type="EC" id="5.6.2.4"/>
    </reaction>
</comment>
<gene>
    <name evidence="6" type="ORF">ENO04_02875</name>
</gene>